<evidence type="ECO:0000313" key="5">
    <source>
        <dbReference type="Proteomes" id="UP000192813"/>
    </source>
</evidence>
<evidence type="ECO:0000256" key="1">
    <source>
        <dbReference type="ARBA" id="ARBA00005721"/>
    </source>
</evidence>
<protein>
    <recommendedName>
        <fullName evidence="2">Stress response regulator gls24 homolog</fullName>
    </recommendedName>
</protein>
<organism evidence="4 5">
    <name type="scientific">Aerococcus viridans</name>
    <dbReference type="NCBI Taxonomy" id="1377"/>
    <lineage>
        <taxon>Bacteria</taxon>
        <taxon>Bacillati</taxon>
        <taxon>Bacillota</taxon>
        <taxon>Bacilli</taxon>
        <taxon>Lactobacillales</taxon>
        <taxon>Aerococcaceae</taxon>
        <taxon>Aerococcus</taxon>
    </lineage>
</organism>
<comment type="caution">
    <text evidence="4">The sequence shown here is derived from an EMBL/GenBank/DDBJ whole genome shotgun (WGS) entry which is preliminary data.</text>
</comment>
<dbReference type="Pfam" id="PF03780">
    <property type="entry name" value="Asp23"/>
    <property type="match status" value="1"/>
</dbReference>
<reference evidence="5" key="1">
    <citation type="submission" date="2017-12" db="EMBL/GenBank/DDBJ databases">
        <title>FDA dAtabase for Regulatory Grade micrObial Sequences (FDA-ARGOS): Supporting development and validation of Infectious Disease Dx tests.</title>
        <authorList>
            <person name="Hoffmann M."/>
            <person name="Allard M."/>
            <person name="Evans P."/>
            <person name="Brown E."/>
            <person name="Tallon L."/>
            <person name="Sadzewicz L."/>
            <person name="Sengamalay N."/>
            <person name="Ott S."/>
            <person name="Godinez A."/>
            <person name="Nagaraj S."/>
            <person name="Vavikolanu K."/>
            <person name="Aluvathingal J."/>
            <person name="Nadendla S."/>
            <person name="Sichtig H."/>
        </authorList>
    </citation>
    <scope>NUCLEOTIDE SEQUENCE [LARGE SCALE GENOMIC DNA]</scope>
    <source>
        <strain evidence="5">FDAARGOS_249</strain>
    </source>
</reference>
<evidence type="ECO:0000313" key="4">
    <source>
        <dbReference type="EMBL" id="PNL91495.1"/>
    </source>
</evidence>
<sequence length="153" mass="17246">MAERNEQVKHENNLAFEPRVLERIANNSVQDVDGILELKGNFTSGVKSFFSSEDDKTKGVNAEVGSKEVAIDLEVIAEYGKNIPAAFNKTIEKVKANVEKMTGLTVVEVNMNVNDVMTRADYQQQQSEDERQRAEERRRAHQNGEFTDGSRVQ</sequence>
<accession>A0A2J9PMD2</accession>
<gene>
    <name evidence="4" type="ORF">A6J77_004370</name>
</gene>
<dbReference type="RefSeq" id="WP_083068508.1">
    <property type="nucleotide sequence ID" value="NZ_JALXKY010000022.1"/>
</dbReference>
<comment type="similarity">
    <text evidence="1">Belongs to the asp23 family.</text>
</comment>
<feature type="region of interest" description="Disordered" evidence="3">
    <location>
        <begin position="118"/>
        <end position="153"/>
    </location>
</feature>
<dbReference type="AlphaFoldDB" id="A0A2J9PMD2"/>
<proteinExistence type="inferred from homology"/>
<name>A0A2J9PMD2_9LACT</name>
<evidence type="ECO:0000256" key="2">
    <source>
        <dbReference type="ARBA" id="ARBA00039575"/>
    </source>
</evidence>
<feature type="compositionally biased region" description="Basic and acidic residues" evidence="3">
    <location>
        <begin position="128"/>
        <end position="138"/>
    </location>
</feature>
<dbReference type="PANTHER" id="PTHR34297:SF3">
    <property type="entry name" value="ALKALINE SHOCK PROTEIN 23"/>
    <property type="match status" value="1"/>
</dbReference>
<dbReference type="PANTHER" id="PTHR34297">
    <property type="entry name" value="HYPOTHETICAL CYTOSOLIC PROTEIN-RELATED"/>
    <property type="match status" value="1"/>
</dbReference>
<dbReference type="EMBL" id="NBTM02000001">
    <property type="protein sequence ID" value="PNL91495.1"/>
    <property type="molecule type" value="Genomic_DNA"/>
</dbReference>
<dbReference type="InterPro" id="IPR005531">
    <property type="entry name" value="Asp23"/>
</dbReference>
<evidence type="ECO:0000256" key="3">
    <source>
        <dbReference type="SAM" id="MobiDB-lite"/>
    </source>
</evidence>
<dbReference type="Proteomes" id="UP000192813">
    <property type="component" value="Unassembled WGS sequence"/>
</dbReference>